<name>A0A445AQ30_ARAHY</name>
<dbReference type="InterPro" id="IPR011009">
    <property type="entry name" value="Kinase-like_dom_sf"/>
</dbReference>
<gene>
    <name evidence="1" type="ORF">Ahy_B01g052695</name>
</gene>
<dbReference type="AlphaFoldDB" id="A0A445AQ30"/>
<dbReference type="SUPFAM" id="SSF56112">
    <property type="entry name" value="Protein kinase-like (PK-like)"/>
    <property type="match status" value="1"/>
</dbReference>
<dbReference type="Proteomes" id="UP000289738">
    <property type="component" value="Chromosome B01"/>
</dbReference>
<sequence>MPPHLFALLPPCRYSAAPTPVVAPSHSRRRPSVPCFKSKHVVSISVSEMSIIGEDMQTLDDSRLIYVFLSSILENPFLLVLGNSRSNVYNFGVILWEPTTEKIPWDNLNSMQVIGAVGFMDQRLEIPKDVDHDGLL</sequence>
<evidence type="ECO:0000313" key="2">
    <source>
        <dbReference type="Proteomes" id="UP000289738"/>
    </source>
</evidence>
<evidence type="ECO:0000313" key="1">
    <source>
        <dbReference type="EMBL" id="RYR28552.1"/>
    </source>
</evidence>
<dbReference type="Gene3D" id="1.10.510.10">
    <property type="entry name" value="Transferase(Phosphotransferase) domain 1"/>
    <property type="match status" value="1"/>
</dbReference>
<dbReference type="STRING" id="3818.A0A445AQ30"/>
<dbReference type="EMBL" id="SDMP01000011">
    <property type="protein sequence ID" value="RYR28552.1"/>
    <property type="molecule type" value="Genomic_DNA"/>
</dbReference>
<organism evidence="1 2">
    <name type="scientific">Arachis hypogaea</name>
    <name type="common">Peanut</name>
    <dbReference type="NCBI Taxonomy" id="3818"/>
    <lineage>
        <taxon>Eukaryota</taxon>
        <taxon>Viridiplantae</taxon>
        <taxon>Streptophyta</taxon>
        <taxon>Embryophyta</taxon>
        <taxon>Tracheophyta</taxon>
        <taxon>Spermatophyta</taxon>
        <taxon>Magnoliopsida</taxon>
        <taxon>eudicotyledons</taxon>
        <taxon>Gunneridae</taxon>
        <taxon>Pentapetalae</taxon>
        <taxon>rosids</taxon>
        <taxon>fabids</taxon>
        <taxon>Fabales</taxon>
        <taxon>Fabaceae</taxon>
        <taxon>Papilionoideae</taxon>
        <taxon>50 kb inversion clade</taxon>
        <taxon>dalbergioids sensu lato</taxon>
        <taxon>Dalbergieae</taxon>
        <taxon>Pterocarpus clade</taxon>
        <taxon>Arachis</taxon>
    </lineage>
</organism>
<comment type="caution">
    <text evidence="1">The sequence shown here is derived from an EMBL/GenBank/DDBJ whole genome shotgun (WGS) entry which is preliminary data.</text>
</comment>
<keyword evidence="2" id="KW-1185">Reference proteome</keyword>
<reference evidence="1 2" key="1">
    <citation type="submission" date="2019-01" db="EMBL/GenBank/DDBJ databases">
        <title>Sequencing of cultivated peanut Arachis hypogaea provides insights into genome evolution and oil improvement.</title>
        <authorList>
            <person name="Chen X."/>
        </authorList>
    </citation>
    <scope>NUCLEOTIDE SEQUENCE [LARGE SCALE GENOMIC DNA]</scope>
    <source>
        <strain evidence="2">cv. Fuhuasheng</strain>
        <tissue evidence="1">Leaves</tissue>
    </source>
</reference>
<proteinExistence type="predicted"/>
<protein>
    <submittedName>
        <fullName evidence="1">Uncharacterized protein</fullName>
    </submittedName>
</protein>
<accession>A0A445AQ30</accession>